<sequence>MNWDILCFNTATFIAGVFVLDYGADKFLDHTVIIGRRLNISPTLIALLTAGAEYEELAVVIAAILQHRSPLALGNVLGATISNILGAFSLGLLCHPSGIKFDRSAKIYSALLLSITTLFVALAFFHLLNRVTGGILIATFAIYIISTGYAIYKGITDPPQISDSGGSDSDSDTDDDDDDIPTTRTNRVSEESPLLVGNANPSTLPKNSKRSPRALTYHILHLLFGLLALSLSGYILAHSAGSIADSLQLSGTVFGLTVIAFATTLPEKLISVMSGLRGQGGIIVATTAGSNIFLLTLCVGVVAVAGGSGDQAGRDTFVLFDLVMVWISAVGFTAVVLVGPSRVAGVVLLAAYIVFLVLEVTVYKR</sequence>
<keyword evidence="4 8" id="KW-0812">Transmembrane</keyword>
<evidence type="ECO:0000256" key="1">
    <source>
        <dbReference type="ARBA" id="ARBA00004141"/>
    </source>
</evidence>
<dbReference type="Proteomes" id="UP000188318">
    <property type="component" value="Unassembled WGS sequence"/>
</dbReference>
<dbReference type="GO" id="GO:0006874">
    <property type="term" value="P:intracellular calcium ion homeostasis"/>
    <property type="evidence" value="ECO:0007669"/>
    <property type="project" value="TreeGrafter"/>
</dbReference>
<comment type="subcellular location">
    <subcellularLocation>
        <location evidence="1">Membrane</location>
        <topology evidence="1">Multi-pass membrane protein</topology>
    </subcellularLocation>
</comment>
<evidence type="ECO:0000313" key="10">
    <source>
        <dbReference type="EMBL" id="OOF90838.1"/>
    </source>
</evidence>
<feature type="transmembrane region" description="Helical" evidence="8">
    <location>
        <begin position="107"/>
        <end position="128"/>
    </location>
</feature>
<dbReference type="AlphaFoldDB" id="A0A1R3R8N0"/>
<dbReference type="VEuPathDB" id="FungiDB:ASPCADRAFT_510608"/>
<feature type="transmembrane region" description="Helical" evidence="8">
    <location>
        <begin position="134"/>
        <end position="152"/>
    </location>
</feature>
<feature type="transmembrane region" description="Helical" evidence="8">
    <location>
        <begin position="6"/>
        <end position="24"/>
    </location>
</feature>
<proteinExistence type="inferred from homology"/>
<dbReference type="PANTHER" id="PTHR10846">
    <property type="entry name" value="SODIUM/POTASSIUM/CALCIUM EXCHANGER"/>
    <property type="match status" value="1"/>
</dbReference>
<dbReference type="GO" id="GO:0005886">
    <property type="term" value="C:plasma membrane"/>
    <property type="evidence" value="ECO:0007669"/>
    <property type="project" value="TreeGrafter"/>
</dbReference>
<feature type="domain" description="Sodium/calcium exchanger membrane region" evidence="9">
    <location>
        <begin position="219"/>
        <end position="358"/>
    </location>
</feature>
<evidence type="ECO:0000256" key="2">
    <source>
        <dbReference type="ARBA" id="ARBA00005364"/>
    </source>
</evidence>
<keyword evidence="6 8" id="KW-0472">Membrane</keyword>
<dbReference type="PANTHER" id="PTHR10846:SF8">
    <property type="entry name" value="INNER MEMBRANE PROTEIN YRBG"/>
    <property type="match status" value="1"/>
</dbReference>
<comment type="similarity">
    <text evidence="2">Belongs to the Ca(2+):cation antiporter (CaCA) (TC 2.A.19) family. SLC24A subfamily.</text>
</comment>
<feature type="transmembrane region" description="Helical" evidence="8">
    <location>
        <begin position="282"/>
        <end position="305"/>
    </location>
</feature>
<feature type="compositionally biased region" description="Acidic residues" evidence="7">
    <location>
        <begin position="169"/>
        <end position="180"/>
    </location>
</feature>
<evidence type="ECO:0000256" key="8">
    <source>
        <dbReference type="SAM" id="Phobius"/>
    </source>
</evidence>
<dbReference type="OrthoDB" id="2127281at2759"/>
<dbReference type="Pfam" id="PF01699">
    <property type="entry name" value="Na_Ca_ex"/>
    <property type="match status" value="2"/>
</dbReference>
<keyword evidence="5 8" id="KW-1133">Transmembrane helix</keyword>
<feature type="transmembrane region" description="Helical" evidence="8">
    <location>
        <begin position="215"/>
        <end position="237"/>
    </location>
</feature>
<evidence type="ECO:0000313" key="11">
    <source>
        <dbReference type="Proteomes" id="UP000188318"/>
    </source>
</evidence>
<feature type="domain" description="Sodium/calcium exchanger membrane region" evidence="9">
    <location>
        <begin position="10"/>
        <end position="145"/>
    </location>
</feature>
<dbReference type="OMA" id="ALIIMPM"/>
<dbReference type="GO" id="GO:0005262">
    <property type="term" value="F:calcium channel activity"/>
    <property type="evidence" value="ECO:0007669"/>
    <property type="project" value="TreeGrafter"/>
</dbReference>
<feature type="transmembrane region" description="Helical" evidence="8">
    <location>
        <begin position="44"/>
        <end position="65"/>
    </location>
</feature>
<gene>
    <name evidence="10" type="ORF">ASPCADRAFT_510608</name>
</gene>
<protein>
    <recommendedName>
        <fullName evidence="9">Sodium/calcium exchanger membrane region domain-containing protein</fullName>
    </recommendedName>
</protein>
<dbReference type="InterPro" id="IPR004837">
    <property type="entry name" value="NaCa_Exmemb"/>
</dbReference>
<dbReference type="InterPro" id="IPR044880">
    <property type="entry name" value="NCX_ion-bd_dom_sf"/>
</dbReference>
<feature type="region of interest" description="Disordered" evidence="7">
    <location>
        <begin position="161"/>
        <end position="209"/>
    </location>
</feature>
<feature type="transmembrane region" description="Helical" evidence="8">
    <location>
        <begin position="317"/>
        <end position="338"/>
    </location>
</feature>
<reference evidence="11" key="1">
    <citation type="journal article" date="2017" name="Genome Biol.">
        <title>Comparative genomics reveals high biological diversity and specific adaptations in the industrially and medically important fungal genus Aspergillus.</title>
        <authorList>
            <person name="de Vries R.P."/>
            <person name="Riley R."/>
            <person name="Wiebenga A."/>
            <person name="Aguilar-Osorio G."/>
            <person name="Amillis S."/>
            <person name="Uchima C.A."/>
            <person name="Anderluh G."/>
            <person name="Asadollahi M."/>
            <person name="Askin M."/>
            <person name="Barry K."/>
            <person name="Battaglia E."/>
            <person name="Bayram O."/>
            <person name="Benocci T."/>
            <person name="Braus-Stromeyer S.A."/>
            <person name="Caldana C."/>
            <person name="Canovas D."/>
            <person name="Cerqueira G.C."/>
            <person name="Chen F."/>
            <person name="Chen W."/>
            <person name="Choi C."/>
            <person name="Clum A."/>
            <person name="Dos Santos R.A."/>
            <person name="Damasio A.R."/>
            <person name="Diallinas G."/>
            <person name="Emri T."/>
            <person name="Fekete E."/>
            <person name="Flipphi M."/>
            <person name="Freyberg S."/>
            <person name="Gallo A."/>
            <person name="Gournas C."/>
            <person name="Habgood R."/>
            <person name="Hainaut M."/>
            <person name="Harispe M.L."/>
            <person name="Henrissat B."/>
            <person name="Hilden K.S."/>
            <person name="Hope R."/>
            <person name="Hossain A."/>
            <person name="Karabika E."/>
            <person name="Karaffa L."/>
            <person name="Karanyi Z."/>
            <person name="Krasevec N."/>
            <person name="Kuo A."/>
            <person name="Kusch H."/>
            <person name="LaButti K."/>
            <person name="Lagendijk E.L."/>
            <person name="Lapidus A."/>
            <person name="Levasseur A."/>
            <person name="Lindquist E."/>
            <person name="Lipzen A."/>
            <person name="Logrieco A.F."/>
            <person name="MacCabe A."/>
            <person name="Maekelae M.R."/>
            <person name="Malavazi I."/>
            <person name="Melin P."/>
            <person name="Meyer V."/>
            <person name="Mielnichuk N."/>
            <person name="Miskei M."/>
            <person name="Molnar A.P."/>
            <person name="Mule G."/>
            <person name="Ngan C.Y."/>
            <person name="Orejas M."/>
            <person name="Orosz E."/>
            <person name="Ouedraogo J.P."/>
            <person name="Overkamp K.M."/>
            <person name="Park H.-S."/>
            <person name="Perrone G."/>
            <person name="Piumi F."/>
            <person name="Punt P.J."/>
            <person name="Ram A.F."/>
            <person name="Ramon A."/>
            <person name="Rauscher S."/>
            <person name="Record E."/>
            <person name="Riano-Pachon D.M."/>
            <person name="Robert V."/>
            <person name="Roehrig J."/>
            <person name="Ruller R."/>
            <person name="Salamov A."/>
            <person name="Salih N.S."/>
            <person name="Samson R.A."/>
            <person name="Sandor E."/>
            <person name="Sanguinetti M."/>
            <person name="Schuetze T."/>
            <person name="Sepcic K."/>
            <person name="Shelest E."/>
            <person name="Sherlock G."/>
            <person name="Sophianopoulou V."/>
            <person name="Squina F.M."/>
            <person name="Sun H."/>
            <person name="Susca A."/>
            <person name="Todd R.B."/>
            <person name="Tsang A."/>
            <person name="Unkles S.E."/>
            <person name="van de Wiele N."/>
            <person name="van Rossen-Uffink D."/>
            <person name="Oliveira J.V."/>
            <person name="Vesth T.C."/>
            <person name="Visser J."/>
            <person name="Yu J.-H."/>
            <person name="Zhou M."/>
            <person name="Andersen M.R."/>
            <person name="Archer D.B."/>
            <person name="Baker S.E."/>
            <person name="Benoit I."/>
            <person name="Brakhage A.A."/>
            <person name="Braus G.H."/>
            <person name="Fischer R."/>
            <person name="Frisvad J.C."/>
            <person name="Goldman G.H."/>
            <person name="Houbraken J."/>
            <person name="Oakley B."/>
            <person name="Pocsi I."/>
            <person name="Scazzocchio C."/>
            <person name="Seiboth B."/>
            <person name="vanKuyk P.A."/>
            <person name="Wortman J."/>
            <person name="Dyer P.S."/>
            <person name="Grigoriev I.V."/>
        </authorList>
    </citation>
    <scope>NUCLEOTIDE SEQUENCE [LARGE SCALE GENOMIC DNA]</scope>
    <source>
        <strain evidence="11">ITEM 5010</strain>
    </source>
</reference>
<dbReference type="GO" id="GO:0008273">
    <property type="term" value="F:calcium, potassium:sodium antiporter activity"/>
    <property type="evidence" value="ECO:0007669"/>
    <property type="project" value="TreeGrafter"/>
</dbReference>
<evidence type="ECO:0000256" key="4">
    <source>
        <dbReference type="ARBA" id="ARBA00022692"/>
    </source>
</evidence>
<evidence type="ECO:0000256" key="5">
    <source>
        <dbReference type="ARBA" id="ARBA00022989"/>
    </source>
</evidence>
<feature type="transmembrane region" description="Helical" evidence="8">
    <location>
        <begin position="249"/>
        <end position="270"/>
    </location>
</feature>
<evidence type="ECO:0000256" key="7">
    <source>
        <dbReference type="SAM" id="MobiDB-lite"/>
    </source>
</evidence>
<evidence type="ECO:0000256" key="6">
    <source>
        <dbReference type="ARBA" id="ARBA00023136"/>
    </source>
</evidence>
<feature type="transmembrane region" description="Helical" evidence="8">
    <location>
        <begin position="345"/>
        <end position="363"/>
    </location>
</feature>
<keyword evidence="3" id="KW-0050">Antiport</keyword>
<dbReference type="Gene3D" id="1.20.1420.30">
    <property type="entry name" value="NCX, central ion-binding region"/>
    <property type="match status" value="2"/>
</dbReference>
<dbReference type="InterPro" id="IPR004481">
    <property type="entry name" value="K/Na/Ca-exchanger"/>
</dbReference>
<feature type="transmembrane region" description="Helical" evidence="8">
    <location>
        <begin position="71"/>
        <end position="95"/>
    </location>
</feature>
<organism evidence="10 11">
    <name type="scientific">Aspergillus carbonarius (strain ITEM 5010)</name>
    <dbReference type="NCBI Taxonomy" id="602072"/>
    <lineage>
        <taxon>Eukaryota</taxon>
        <taxon>Fungi</taxon>
        <taxon>Dikarya</taxon>
        <taxon>Ascomycota</taxon>
        <taxon>Pezizomycotina</taxon>
        <taxon>Eurotiomycetes</taxon>
        <taxon>Eurotiomycetidae</taxon>
        <taxon>Eurotiales</taxon>
        <taxon>Aspergillaceae</taxon>
        <taxon>Aspergillus</taxon>
        <taxon>Aspergillus subgen. Circumdati</taxon>
    </lineage>
</organism>
<dbReference type="EMBL" id="KV907514">
    <property type="protein sequence ID" value="OOF90838.1"/>
    <property type="molecule type" value="Genomic_DNA"/>
</dbReference>
<dbReference type="STRING" id="602072.A0A1R3R8N0"/>
<keyword evidence="3" id="KW-0813">Transport</keyword>
<name>A0A1R3R8N0_ASPC5</name>
<accession>A0A1R3R8N0</accession>
<keyword evidence="11" id="KW-1185">Reference proteome</keyword>
<evidence type="ECO:0000256" key="3">
    <source>
        <dbReference type="ARBA" id="ARBA00022449"/>
    </source>
</evidence>
<evidence type="ECO:0000259" key="9">
    <source>
        <dbReference type="Pfam" id="PF01699"/>
    </source>
</evidence>